<evidence type="ECO:0000313" key="2">
    <source>
        <dbReference type="Proteomes" id="UP001620339"/>
    </source>
</evidence>
<dbReference type="PROSITE" id="PS51257">
    <property type="entry name" value="PROKAR_LIPOPROTEIN"/>
    <property type="match status" value="1"/>
</dbReference>
<name>A0ABW8J830_9GAMM</name>
<dbReference type="EMBL" id="JADIKK010000008">
    <property type="protein sequence ID" value="MFK2878457.1"/>
    <property type="molecule type" value="Genomic_DNA"/>
</dbReference>
<gene>
    <name evidence="1" type="ORF">ISP25_15385</name>
</gene>
<keyword evidence="2" id="KW-1185">Reference proteome</keyword>
<dbReference type="RefSeq" id="WP_192158047.1">
    <property type="nucleotide sequence ID" value="NZ_JADIKK010000008.1"/>
</dbReference>
<evidence type="ECO:0008006" key="3">
    <source>
        <dbReference type="Google" id="ProtNLM"/>
    </source>
</evidence>
<sequence>MRHILPPLAVAAAALLTGCMKDVRNDSLVTTLNAYSGAVRWDGLQSGLQYVDPEVLKAHPPTDFDLARYQQVRVSDYDDGSGPVALNDHEVKQTVRISFINNHTQAERSIIVHQLWRYDEKAKHWWLESGPPDLDPN</sequence>
<evidence type="ECO:0000313" key="1">
    <source>
        <dbReference type="EMBL" id="MFK2878457.1"/>
    </source>
</evidence>
<organism evidence="1 2">
    <name type="scientific">Rhodanobacter hydrolyticus</name>
    <dbReference type="NCBI Taxonomy" id="2250595"/>
    <lineage>
        <taxon>Bacteria</taxon>
        <taxon>Pseudomonadati</taxon>
        <taxon>Pseudomonadota</taxon>
        <taxon>Gammaproteobacteria</taxon>
        <taxon>Lysobacterales</taxon>
        <taxon>Rhodanobacteraceae</taxon>
        <taxon>Rhodanobacter</taxon>
    </lineage>
</organism>
<comment type="caution">
    <text evidence="1">The sequence shown here is derived from an EMBL/GenBank/DDBJ whole genome shotgun (WGS) entry which is preliminary data.</text>
</comment>
<accession>A0ABW8J830</accession>
<reference evidence="1 2" key="1">
    <citation type="submission" date="2020-10" db="EMBL/GenBank/DDBJ databases">
        <title>Phylogeny of dyella-like bacteria.</title>
        <authorList>
            <person name="Fu J."/>
        </authorList>
    </citation>
    <scope>NUCLEOTIDE SEQUENCE [LARGE SCALE GENOMIC DNA]</scope>
    <source>
        <strain evidence="1 2">KACC 19113</strain>
    </source>
</reference>
<protein>
    <recommendedName>
        <fullName evidence="3">Lipoprotein</fullName>
    </recommendedName>
</protein>
<proteinExistence type="predicted"/>
<dbReference type="Proteomes" id="UP001620339">
    <property type="component" value="Unassembled WGS sequence"/>
</dbReference>